<dbReference type="PROSITE" id="PS50940">
    <property type="entry name" value="CHIT_BIND_II"/>
    <property type="match status" value="1"/>
</dbReference>
<feature type="region of interest" description="Disordered" evidence="1">
    <location>
        <begin position="993"/>
        <end position="1012"/>
    </location>
</feature>
<feature type="region of interest" description="Disordered" evidence="1">
    <location>
        <begin position="1"/>
        <end position="21"/>
    </location>
</feature>
<dbReference type="PANTHER" id="PTHR22933">
    <property type="entry name" value="FI18007P1-RELATED"/>
    <property type="match status" value="1"/>
</dbReference>
<organism evidence="3 4">
    <name type="scientific">Ladona fulva</name>
    <name type="common">Scarce chaser dragonfly</name>
    <name type="synonym">Libellula fulva</name>
    <dbReference type="NCBI Taxonomy" id="123851"/>
    <lineage>
        <taxon>Eukaryota</taxon>
        <taxon>Metazoa</taxon>
        <taxon>Ecdysozoa</taxon>
        <taxon>Arthropoda</taxon>
        <taxon>Hexapoda</taxon>
        <taxon>Insecta</taxon>
        <taxon>Pterygota</taxon>
        <taxon>Palaeoptera</taxon>
        <taxon>Odonata</taxon>
        <taxon>Epiprocta</taxon>
        <taxon>Anisoptera</taxon>
        <taxon>Libelluloidea</taxon>
        <taxon>Libellulidae</taxon>
        <taxon>Ladona</taxon>
    </lineage>
</organism>
<feature type="compositionally biased region" description="Low complexity" evidence="1">
    <location>
        <begin position="818"/>
        <end position="836"/>
    </location>
</feature>
<evidence type="ECO:0000256" key="1">
    <source>
        <dbReference type="SAM" id="MobiDB-lite"/>
    </source>
</evidence>
<dbReference type="OrthoDB" id="8194050at2759"/>
<feature type="region of interest" description="Disordered" evidence="1">
    <location>
        <begin position="666"/>
        <end position="693"/>
    </location>
</feature>
<protein>
    <recommendedName>
        <fullName evidence="2">Chitin-binding type-2 domain-containing protein</fullName>
    </recommendedName>
</protein>
<evidence type="ECO:0000259" key="2">
    <source>
        <dbReference type="PROSITE" id="PS50940"/>
    </source>
</evidence>
<sequence length="1563" mass="174885">MRQQAAESAIITDEIPGENHPEEDDYYQEFLGVPMPSSTDDFGVKGRPGIDFPNLAAIPVTSFTCRNVKESGYFADMETKCQVFHICDGGRKMSFLCPNGTIFRQSHLICDWWFRVDCENSQDYYDPITDTLGREKDRAKHDRMPSESRETMSITTEFKVPPNENHNLKAEGPRFLEATQPLHSSTQRATTVVSYDRKYETSRTTKQRTRQQSQPIQKGESAIPEKQINEQDPEQYRPRADFRSKTEYLPRDSQAKAEEDLNSKDSKEWEYIVRPSSYFEEGPVPEISLSHDQRDGNQNADLDFRGGKNDEILSADRRIDNIPKKEKDCIHDENEGQVLAETASFAGSHRRGRLESITFSQVTDGISSAKVSAKGKSIEKPPKNEDVVTYRPPREEDADSVVTYRPVMDLEKLLHQRREQLTKDDDDEESSNGKPYTGPRAPPNIPLSSGPGAVHSLALYIATGGDNLLYNTYRQTEGNTKGTTPADPTKKVQDRASTSSVETNPSVTESVEFLAQKEEGETKEAVTQFPIIITASNQPIFNLGDSDVFRTSGGNQPRNMPATKEVQYVLVRGRKIVNSRRKSNSIRYLPTEEFSTRSSEKLVTEKTPTKNTEPPSLDINLVTTFLPKDVNIPSSDISFKSLRKDSELVNIRSPIISTLTRKENFQEIKPNKTSHSAESKGKEILGSSHYSTDPLEYTITQRSTTSNEAEENSFSEREQYFRLEKFQPTTKEYGTISSKHFQSKTEVNHKKSDSSARKMKDYLLGNYTSDDSGLFQHINKALSKTNATNMTEEKMNMFYKETVEQTLKEAIAKESLSEADLSETSSTTEESPNSTEDTVIIEKIDETTTMALPDAIEITPFFRLENGKITSTPSKFPKDEDLSTTPSDLRELAQVFSRALSAYLEDPETFREALASVSHPPNPTIPSGIVYDSGENLTNSSLLDEEDDEVLDFSDVQIPTTIEPSKTETTTSKANTGFYITIPLTTPIYKSPQKSTDANHFNSQDAEGPDYKSFSTTESIQEVITSSQNLNNSISLSEQLKSEDSTAINPNLSKEEWSSMQKQSKIKTTEVPDIKHETKSNNSTNEEVSFTIQPSNKPLTENLPPLEIDLLPPFQDPIPNDDDPETDRDTDSFTEINIPTAALDEILNEFVPEELNRLAMTSIEPDVIPDTKSDYLSSYTGTSTPDFLNTNSFQSKDSTSTPISIITSTTLPVTTTSTTTPIPQITQTISNDGQRILTRLTARLPQGTNDRKQNSVSYTTYTNQLLKIITNPTTEKDESLIHAQSASFLPSQPNPNKLLTQGTDKFVEETTLAVEKITTTESPYIEKTTQVLDYEFINIPKTKTPSNNAETISTTEAEIITEMKEDRSYSGNPRLVLLFVNDRSAKGRGINEKNARLLRALLRKDDHHILRSAGLIPDVIPPKEVTTTDYNPYTIASITPRSTTTIKSTTNLVHSEVRTEPPITTYAPKFTMTWEPLKKAQSTFNESPRVEKSLTTESTKAKAEETTPISYEASLAPSSLPEKLVSVPDDTTSILGTDDKSTVSDGRAFDLLRSLYSLTARWG</sequence>
<feature type="region of interest" description="Disordered" evidence="1">
    <location>
        <begin position="366"/>
        <end position="403"/>
    </location>
</feature>
<feature type="region of interest" description="Disordered" evidence="1">
    <location>
        <begin position="815"/>
        <end position="836"/>
    </location>
</feature>
<dbReference type="InterPro" id="IPR052976">
    <property type="entry name" value="Scoloptoxin-like"/>
</dbReference>
<feature type="region of interest" description="Disordered" evidence="1">
    <location>
        <begin position="177"/>
        <end position="264"/>
    </location>
</feature>
<proteinExistence type="predicted"/>
<feature type="compositionally biased region" description="Polar residues" evidence="1">
    <location>
        <begin position="495"/>
        <end position="508"/>
    </location>
</feature>
<dbReference type="Proteomes" id="UP000792457">
    <property type="component" value="Unassembled WGS sequence"/>
</dbReference>
<dbReference type="InterPro" id="IPR036508">
    <property type="entry name" value="Chitin-bd_dom_sf"/>
</dbReference>
<evidence type="ECO:0000313" key="3">
    <source>
        <dbReference type="EMBL" id="KAG8227045.1"/>
    </source>
</evidence>
<keyword evidence="4" id="KW-1185">Reference proteome</keyword>
<feature type="domain" description="Chitin-binding type-2" evidence="2">
    <location>
        <begin position="62"/>
        <end position="120"/>
    </location>
</feature>
<feature type="region of interest" description="Disordered" evidence="1">
    <location>
        <begin position="284"/>
        <end position="307"/>
    </location>
</feature>
<dbReference type="SMART" id="SM00494">
    <property type="entry name" value="ChtBD2"/>
    <property type="match status" value="1"/>
</dbReference>
<feature type="compositionally biased region" description="Basic and acidic residues" evidence="1">
    <location>
        <begin position="1488"/>
        <end position="1505"/>
    </location>
</feature>
<dbReference type="GO" id="GO:0008061">
    <property type="term" value="F:chitin binding"/>
    <property type="evidence" value="ECO:0007669"/>
    <property type="project" value="InterPro"/>
</dbReference>
<dbReference type="SUPFAM" id="SSF57625">
    <property type="entry name" value="Invertebrate chitin-binding proteins"/>
    <property type="match status" value="1"/>
</dbReference>
<reference evidence="3" key="2">
    <citation type="submission" date="2017-10" db="EMBL/GenBank/DDBJ databases">
        <title>Ladona fulva Genome sequencing and assembly.</title>
        <authorList>
            <person name="Murali S."/>
            <person name="Richards S."/>
            <person name="Bandaranaike D."/>
            <person name="Bellair M."/>
            <person name="Blankenburg K."/>
            <person name="Chao H."/>
            <person name="Dinh H."/>
            <person name="Doddapaneni H."/>
            <person name="Dugan-Rocha S."/>
            <person name="Elkadiri S."/>
            <person name="Gnanaolivu R."/>
            <person name="Hernandez B."/>
            <person name="Skinner E."/>
            <person name="Javaid M."/>
            <person name="Lee S."/>
            <person name="Li M."/>
            <person name="Ming W."/>
            <person name="Munidasa M."/>
            <person name="Muniz J."/>
            <person name="Nguyen L."/>
            <person name="Hughes D."/>
            <person name="Osuji N."/>
            <person name="Pu L.-L."/>
            <person name="Puazo M."/>
            <person name="Qu C."/>
            <person name="Quiroz J."/>
            <person name="Raj R."/>
            <person name="Weissenberger G."/>
            <person name="Xin Y."/>
            <person name="Zou X."/>
            <person name="Han Y."/>
            <person name="Worley K."/>
            <person name="Muzny D."/>
            <person name="Gibbs R."/>
        </authorList>
    </citation>
    <scope>NUCLEOTIDE SEQUENCE</scope>
    <source>
        <strain evidence="3">Sampled in the wild</strain>
    </source>
</reference>
<feature type="compositionally biased region" description="Basic and acidic residues" evidence="1">
    <location>
        <begin position="376"/>
        <end position="395"/>
    </location>
</feature>
<dbReference type="EMBL" id="KZ308309">
    <property type="protein sequence ID" value="KAG8227045.1"/>
    <property type="molecule type" value="Genomic_DNA"/>
</dbReference>
<dbReference type="Gene3D" id="2.170.140.10">
    <property type="entry name" value="Chitin binding domain"/>
    <property type="match status" value="1"/>
</dbReference>
<dbReference type="GO" id="GO:0005576">
    <property type="term" value="C:extracellular region"/>
    <property type="evidence" value="ECO:0007669"/>
    <property type="project" value="InterPro"/>
</dbReference>
<gene>
    <name evidence="3" type="ORF">J437_LFUL014895</name>
</gene>
<dbReference type="Pfam" id="PF01607">
    <property type="entry name" value="CBM_14"/>
    <property type="match status" value="1"/>
</dbReference>
<feature type="compositionally biased region" description="Basic and acidic residues" evidence="1">
    <location>
        <begin position="234"/>
        <end position="264"/>
    </location>
</feature>
<feature type="compositionally biased region" description="Polar residues" evidence="1">
    <location>
        <begin position="181"/>
        <end position="193"/>
    </location>
</feature>
<feature type="region of interest" description="Disordered" evidence="1">
    <location>
        <begin position="1481"/>
        <end position="1507"/>
    </location>
</feature>
<reference evidence="3" key="1">
    <citation type="submission" date="2013-04" db="EMBL/GenBank/DDBJ databases">
        <authorList>
            <person name="Qu J."/>
            <person name="Murali S.C."/>
            <person name="Bandaranaike D."/>
            <person name="Bellair M."/>
            <person name="Blankenburg K."/>
            <person name="Chao H."/>
            <person name="Dinh H."/>
            <person name="Doddapaneni H."/>
            <person name="Downs B."/>
            <person name="Dugan-Rocha S."/>
            <person name="Elkadiri S."/>
            <person name="Gnanaolivu R.D."/>
            <person name="Hernandez B."/>
            <person name="Javaid M."/>
            <person name="Jayaseelan J.C."/>
            <person name="Lee S."/>
            <person name="Li M."/>
            <person name="Ming W."/>
            <person name="Munidasa M."/>
            <person name="Muniz J."/>
            <person name="Nguyen L."/>
            <person name="Ongeri F."/>
            <person name="Osuji N."/>
            <person name="Pu L.-L."/>
            <person name="Puazo M."/>
            <person name="Qu C."/>
            <person name="Quiroz J."/>
            <person name="Raj R."/>
            <person name="Weissenberger G."/>
            <person name="Xin Y."/>
            <person name="Zou X."/>
            <person name="Han Y."/>
            <person name="Richards S."/>
            <person name="Worley K."/>
            <person name="Muzny D."/>
            <person name="Gibbs R."/>
        </authorList>
    </citation>
    <scope>NUCLEOTIDE SEQUENCE</scope>
    <source>
        <strain evidence="3">Sampled in the wild</strain>
    </source>
</reference>
<dbReference type="PANTHER" id="PTHR22933:SF42">
    <property type="entry name" value="FI18455P1-RELATED"/>
    <property type="match status" value="1"/>
</dbReference>
<feature type="region of interest" description="Disordered" evidence="1">
    <location>
        <begin position="476"/>
        <end position="508"/>
    </location>
</feature>
<feature type="compositionally biased region" description="Basic and acidic residues" evidence="1">
    <location>
        <begin position="666"/>
        <end position="683"/>
    </location>
</feature>
<accession>A0A8K0NWF9</accession>
<feature type="region of interest" description="Disordered" evidence="1">
    <location>
        <begin position="1075"/>
        <end position="1104"/>
    </location>
</feature>
<feature type="compositionally biased region" description="Polar residues" evidence="1">
    <location>
        <begin position="1080"/>
        <end position="1099"/>
    </location>
</feature>
<feature type="region of interest" description="Disordered" evidence="1">
    <location>
        <begin position="419"/>
        <end position="449"/>
    </location>
</feature>
<evidence type="ECO:0000313" key="4">
    <source>
        <dbReference type="Proteomes" id="UP000792457"/>
    </source>
</evidence>
<dbReference type="InterPro" id="IPR002557">
    <property type="entry name" value="Chitin-bd_dom"/>
</dbReference>
<name>A0A8K0NWF9_LADFU</name>
<feature type="compositionally biased region" description="Polar residues" evidence="1">
    <location>
        <begin position="993"/>
        <end position="1005"/>
    </location>
</feature>
<comment type="caution">
    <text evidence="3">The sequence shown here is derived from an EMBL/GenBank/DDBJ whole genome shotgun (WGS) entry which is preliminary data.</text>
</comment>